<dbReference type="InterPro" id="IPR014710">
    <property type="entry name" value="RmlC-like_jellyroll"/>
</dbReference>
<keyword evidence="6" id="KW-1185">Reference proteome</keyword>
<dbReference type="AlphaFoldDB" id="A0A1N7CDV9"/>
<proteinExistence type="inferred from homology"/>
<dbReference type="InterPro" id="IPR011051">
    <property type="entry name" value="RmlC_Cupin_sf"/>
</dbReference>
<feature type="domain" description="Quercetin 2,3-dioxygenase C-terminal cupin" evidence="4">
    <location>
        <begin position="171"/>
        <end position="235"/>
    </location>
</feature>
<dbReference type="RefSeq" id="WP_076475517.1">
    <property type="nucleotide sequence ID" value="NZ_FTNT01000001.1"/>
</dbReference>
<dbReference type="Pfam" id="PF17954">
    <property type="entry name" value="Pirin_C_2"/>
    <property type="match status" value="1"/>
</dbReference>
<dbReference type="SUPFAM" id="SSF51182">
    <property type="entry name" value="RmlC-like cupins"/>
    <property type="match status" value="1"/>
</dbReference>
<dbReference type="STRING" id="1344003.SAMN05445060_0063"/>
<dbReference type="Proteomes" id="UP000186218">
    <property type="component" value="Unassembled WGS sequence"/>
</dbReference>
<dbReference type="InterPro" id="IPR041602">
    <property type="entry name" value="Quercetinase_C"/>
</dbReference>
<dbReference type="InterPro" id="IPR012093">
    <property type="entry name" value="Pirin"/>
</dbReference>
<dbReference type="Gene3D" id="2.60.120.10">
    <property type="entry name" value="Jelly Rolls"/>
    <property type="match status" value="2"/>
</dbReference>
<dbReference type="OrthoDB" id="321327at2"/>
<organism evidence="5 6">
    <name type="scientific">Williamsia sterculiae</name>
    <dbReference type="NCBI Taxonomy" id="1344003"/>
    <lineage>
        <taxon>Bacteria</taxon>
        <taxon>Bacillati</taxon>
        <taxon>Actinomycetota</taxon>
        <taxon>Actinomycetes</taxon>
        <taxon>Mycobacteriales</taxon>
        <taxon>Nocardiaceae</taxon>
        <taxon>Williamsia</taxon>
    </lineage>
</organism>
<protein>
    <recommendedName>
        <fullName evidence="7">Pirin N-terminal domain-containing protein</fullName>
    </recommendedName>
</protein>
<evidence type="ECO:0000256" key="2">
    <source>
        <dbReference type="RuleBase" id="RU003457"/>
    </source>
</evidence>
<dbReference type="PANTHER" id="PTHR43212">
    <property type="entry name" value="QUERCETIN 2,3-DIOXYGENASE"/>
    <property type="match status" value="1"/>
</dbReference>
<dbReference type="PANTHER" id="PTHR43212:SF3">
    <property type="entry name" value="QUERCETIN 2,3-DIOXYGENASE"/>
    <property type="match status" value="1"/>
</dbReference>
<evidence type="ECO:0000313" key="5">
    <source>
        <dbReference type="EMBL" id="SIR61755.1"/>
    </source>
</evidence>
<reference evidence="5 6" key="1">
    <citation type="submission" date="2017-01" db="EMBL/GenBank/DDBJ databases">
        <authorList>
            <person name="Mah S.A."/>
            <person name="Swanson W.J."/>
            <person name="Moy G.W."/>
            <person name="Vacquier V.D."/>
        </authorList>
    </citation>
    <scope>NUCLEOTIDE SEQUENCE [LARGE SCALE GENOMIC DNA]</scope>
    <source>
        <strain evidence="5 6">CPCC 203464</strain>
    </source>
</reference>
<evidence type="ECO:0000313" key="6">
    <source>
        <dbReference type="Proteomes" id="UP000186218"/>
    </source>
</evidence>
<dbReference type="EMBL" id="FTNT01000001">
    <property type="protein sequence ID" value="SIR61755.1"/>
    <property type="molecule type" value="Genomic_DNA"/>
</dbReference>
<evidence type="ECO:0008006" key="7">
    <source>
        <dbReference type="Google" id="ProtNLM"/>
    </source>
</evidence>
<evidence type="ECO:0000259" key="3">
    <source>
        <dbReference type="Pfam" id="PF02678"/>
    </source>
</evidence>
<evidence type="ECO:0000259" key="4">
    <source>
        <dbReference type="Pfam" id="PF17954"/>
    </source>
</evidence>
<evidence type="ECO:0000256" key="1">
    <source>
        <dbReference type="ARBA" id="ARBA00008416"/>
    </source>
</evidence>
<name>A0A1N7CDV9_9NOCA</name>
<dbReference type="Pfam" id="PF02678">
    <property type="entry name" value="Pirin"/>
    <property type="match status" value="1"/>
</dbReference>
<dbReference type="InterPro" id="IPR003829">
    <property type="entry name" value="Pirin_N_dom"/>
</dbReference>
<accession>A0A1N7CDV9</accession>
<feature type="domain" description="Pirin N-terminal" evidence="3">
    <location>
        <begin position="17"/>
        <end position="124"/>
    </location>
</feature>
<gene>
    <name evidence="5" type="ORF">SAMN05445060_0063</name>
</gene>
<comment type="similarity">
    <text evidence="1 2">Belongs to the pirin family.</text>
</comment>
<sequence>MTTSRVIRADDRYHWSNEWLESWQSFPMAGNFDLRTGAHGLLMVHNDDIVESGEGLDRHRHQDVEVVTWVVEGALEHRDSGGNTGVLTPGTVQVMSAGSGVDHSERNAAARSTHERLRVIQMWVPPEYPGGKPAYAERDVASLLASGELIILASGTPGTDPGVPHIRNPYVTLHAARLTGGASISLPEARFGHMFVVTGRVDVDGDQLSAGDALRTVAAGAGLTVTSLDDCELLFWQMSRGFAGQTWAATPADVESPHRVTGVAP</sequence>